<dbReference type="Pfam" id="PF00394">
    <property type="entry name" value="Cu-oxidase"/>
    <property type="match status" value="1"/>
</dbReference>
<evidence type="ECO:0000259" key="8">
    <source>
        <dbReference type="Pfam" id="PF00394"/>
    </source>
</evidence>
<dbReference type="InterPro" id="IPR033138">
    <property type="entry name" value="Cu_oxidase_CS"/>
</dbReference>
<organism evidence="11 12">
    <name type="scientific">Ampelomyces quisqualis</name>
    <name type="common">Powdery mildew agent</name>
    <dbReference type="NCBI Taxonomy" id="50730"/>
    <lineage>
        <taxon>Eukaryota</taxon>
        <taxon>Fungi</taxon>
        <taxon>Dikarya</taxon>
        <taxon>Ascomycota</taxon>
        <taxon>Pezizomycotina</taxon>
        <taxon>Dothideomycetes</taxon>
        <taxon>Pleosporomycetidae</taxon>
        <taxon>Pleosporales</taxon>
        <taxon>Pleosporineae</taxon>
        <taxon>Phaeosphaeriaceae</taxon>
        <taxon>Ampelomyces</taxon>
    </lineage>
</organism>
<evidence type="ECO:0000256" key="1">
    <source>
        <dbReference type="ARBA" id="ARBA00010609"/>
    </source>
</evidence>
<dbReference type="CDD" id="cd13876">
    <property type="entry name" value="CuRO_2_Abr2_like"/>
    <property type="match status" value="1"/>
</dbReference>
<dbReference type="PANTHER" id="PTHR11709:SF488">
    <property type="entry name" value="LACCASE-RELATED"/>
    <property type="match status" value="1"/>
</dbReference>
<keyword evidence="4" id="KW-0560">Oxidoreductase</keyword>
<feature type="domain" description="Plastocyanin-like" evidence="8">
    <location>
        <begin position="289"/>
        <end position="372"/>
    </location>
</feature>
<feature type="signal peptide" evidence="7">
    <location>
        <begin position="1"/>
        <end position="18"/>
    </location>
</feature>
<dbReference type="EMBL" id="ML979144">
    <property type="protein sequence ID" value="KAF1911457.1"/>
    <property type="molecule type" value="Genomic_DNA"/>
</dbReference>
<dbReference type="GO" id="GO:0005507">
    <property type="term" value="F:copper ion binding"/>
    <property type="evidence" value="ECO:0007669"/>
    <property type="project" value="InterPro"/>
</dbReference>
<evidence type="ECO:0000256" key="5">
    <source>
        <dbReference type="ARBA" id="ARBA00023008"/>
    </source>
</evidence>
<dbReference type="InterPro" id="IPR011706">
    <property type="entry name" value="Cu-oxidase_C"/>
</dbReference>
<dbReference type="CDD" id="cd13850">
    <property type="entry name" value="CuRO_1_Abr2_like"/>
    <property type="match status" value="1"/>
</dbReference>
<feature type="domain" description="Plastocyanin-like" evidence="9">
    <location>
        <begin position="473"/>
        <end position="589"/>
    </location>
</feature>
<evidence type="ECO:0000256" key="2">
    <source>
        <dbReference type="ARBA" id="ARBA00022723"/>
    </source>
</evidence>
<dbReference type="AlphaFoldDB" id="A0A6A5QB04"/>
<dbReference type="InterPro" id="IPR002355">
    <property type="entry name" value="Cu_oxidase_Cu_BS"/>
</dbReference>
<keyword evidence="3 7" id="KW-0732">Signal</keyword>
<proteinExistence type="inferred from homology"/>
<keyword evidence="2" id="KW-0479">Metal-binding</keyword>
<dbReference type="FunFam" id="2.60.40.420:FF:000036">
    <property type="entry name" value="L-ascorbate oxidase"/>
    <property type="match status" value="1"/>
</dbReference>
<dbReference type="InterPro" id="IPR011707">
    <property type="entry name" value="Cu-oxidase-like_N"/>
</dbReference>
<dbReference type="InterPro" id="IPR045087">
    <property type="entry name" value="Cu-oxidase_fam"/>
</dbReference>
<protein>
    <submittedName>
        <fullName evidence="11">Multicopper oxidase-domain-containing protein</fullName>
    </submittedName>
</protein>
<gene>
    <name evidence="11" type="ORF">BDU57DRAFT_533559</name>
</gene>
<evidence type="ECO:0000256" key="4">
    <source>
        <dbReference type="ARBA" id="ARBA00023002"/>
    </source>
</evidence>
<name>A0A6A5QB04_AMPQU</name>
<sequence>MLSFIVPLCLSLTPNVLASTSYFKLELSWGKGAPDGHEREMIFINGQYPGPLLDIQQGDWVEIEVLNSMPFNTTIHAHGIHQTDTPWADGVPGLSQRPIPSNATYTYKWNADAYGSYFYHAHSRGQIDDGAYGPIIIRPRAGLAKPFDQIPGADVQELQEAEATVQPVMLTDWRHRTSEQTWADQVASGVESAVCMDSVLVNGRGVVECLPREEIDALVDPGIVPLMKANNLRLTDKGCLPPKFYQVTLGNTTTVDTAALSPQVFEVCTPSYGSRAVFNAPLDQNWMALDIISTAGIDTFAFSIDEHPMWVYAVDAHYIEPLQVDALSVANGDRYSVFIRLDKGRGAYGMRVASLAATQVIATTAVLSYGGNYVPDRFKNSTDLVTSTPSIDVGGRLKSPNGTMFDQAEMKSFPPRFPQPAPEADDTFFLHMGTLGNSFTWALNSTPISHSRLDNMGPPLLYNSPSSGRTGENITIVTRNDTWVDLVLISHQLGAPPHPIHKHSNRAFIIGVGEGDFNWTSTAEAAAAVPENFNLVTPPFRDGFVVPPTGRRPAWLAIRYHVMNPGAFMLHCHIQSHLNGGMAMVILDGVDQWPSVPENRKN</sequence>
<dbReference type="PROSITE" id="PS00080">
    <property type="entry name" value="MULTICOPPER_OXIDASE2"/>
    <property type="match status" value="1"/>
</dbReference>
<dbReference type="OrthoDB" id="2121828at2759"/>
<dbReference type="PROSITE" id="PS00079">
    <property type="entry name" value="MULTICOPPER_OXIDASE1"/>
    <property type="match status" value="1"/>
</dbReference>
<dbReference type="Proteomes" id="UP000800096">
    <property type="component" value="Unassembled WGS sequence"/>
</dbReference>
<feature type="domain" description="Plastocyanin-like" evidence="10">
    <location>
        <begin position="29"/>
        <end position="141"/>
    </location>
</feature>
<evidence type="ECO:0000313" key="11">
    <source>
        <dbReference type="EMBL" id="KAF1911457.1"/>
    </source>
</evidence>
<dbReference type="SUPFAM" id="SSF49503">
    <property type="entry name" value="Cupredoxins"/>
    <property type="match status" value="3"/>
</dbReference>
<evidence type="ECO:0000259" key="10">
    <source>
        <dbReference type="Pfam" id="PF07732"/>
    </source>
</evidence>
<dbReference type="InterPro" id="IPR008972">
    <property type="entry name" value="Cupredoxin"/>
</dbReference>
<evidence type="ECO:0000256" key="6">
    <source>
        <dbReference type="ARBA" id="ARBA00023180"/>
    </source>
</evidence>
<dbReference type="Gene3D" id="2.60.40.420">
    <property type="entry name" value="Cupredoxins - blue copper proteins"/>
    <property type="match status" value="3"/>
</dbReference>
<comment type="similarity">
    <text evidence="1">Belongs to the multicopper oxidase family.</text>
</comment>
<accession>A0A6A5QB04</accession>
<evidence type="ECO:0000313" key="12">
    <source>
        <dbReference type="Proteomes" id="UP000800096"/>
    </source>
</evidence>
<keyword evidence="6" id="KW-0325">Glycoprotein</keyword>
<dbReference type="Pfam" id="PF07731">
    <property type="entry name" value="Cu-oxidase_2"/>
    <property type="match status" value="1"/>
</dbReference>
<dbReference type="PANTHER" id="PTHR11709">
    <property type="entry name" value="MULTI-COPPER OXIDASE"/>
    <property type="match status" value="1"/>
</dbReference>
<evidence type="ECO:0000256" key="3">
    <source>
        <dbReference type="ARBA" id="ARBA00022729"/>
    </source>
</evidence>
<dbReference type="GO" id="GO:0016491">
    <property type="term" value="F:oxidoreductase activity"/>
    <property type="evidence" value="ECO:0007669"/>
    <property type="project" value="UniProtKB-KW"/>
</dbReference>
<dbReference type="CDD" id="cd13898">
    <property type="entry name" value="CuRO_3_Abr2_like"/>
    <property type="match status" value="1"/>
</dbReference>
<dbReference type="InterPro" id="IPR001117">
    <property type="entry name" value="Cu-oxidase_2nd"/>
</dbReference>
<keyword evidence="5" id="KW-0186">Copper</keyword>
<evidence type="ECO:0000256" key="7">
    <source>
        <dbReference type="SAM" id="SignalP"/>
    </source>
</evidence>
<keyword evidence="12" id="KW-1185">Reference proteome</keyword>
<dbReference type="Pfam" id="PF07732">
    <property type="entry name" value="Cu-oxidase_3"/>
    <property type="match status" value="1"/>
</dbReference>
<reference evidence="11" key="1">
    <citation type="journal article" date="2020" name="Stud. Mycol.">
        <title>101 Dothideomycetes genomes: a test case for predicting lifestyles and emergence of pathogens.</title>
        <authorList>
            <person name="Haridas S."/>
            <person name="Albert R."/>
            <person name="Binder M."/>
            <person name="Bloem J."/>
            <person name="Labutti K."/>
            <person name="Salamov A."/>
            <person name="Andreopoulos B."/>
            <person name="Baker S."/>
            <person name="Barry K."/>
            <person name="Bills G."/>
            <person name="Bluhm B."/>
            <person name="Cannon C."/>
            <person name="Castanera R."/>
            <person name="Culley D."/>
            <person name="Daum C."/>
            <person name="Ezra D."/>
            <person name="Gonzalez J."/>
            <person name="Henrissat B."/>
            <person name="Kuo A."/>
            <person name="Liang C."/>
            <person name="Lipzen A."/>
            <person name="Lutzoni F."/>
            <person name="Magnuson J."/>
            <person name="Mondo S."/>
            <person name="Nolan M."/>
            <person name="Ohm R."/>
            <person name="Pangilinan J."/>
            <person name="Park H.-J."/>
            <person name="Ramirez L."/>
            <person name="Alfaro M."/>
            <person name="Sun H."/>
            <person name="Tritt A."/>
            <person name="Yoshinaga Y."/>
            <person name="Zwiers L.-H."/>
            <person name="Turgeon B."/>
            <person name="Goodwin S."/>
            <person name="Spatafora J."/>
            <person name="Crous P."/>
            <person name="Grigoriev I."/>
        </authorList>
    </citation>
    <scope>NUCLEOTIDE SEQUENCE</scope>
    <source>
        <strain evidence="11">HMLAC05119</strain>
    </source>
</reference>
<feature type="chain" id="PRO_5025420692" evidence="7">
    <location>
        <begin position="19"/>
        <end position="602"/>
    </location>
</feature>
<evidence type="ECO:0000259" key="9">
    <source>
        <dbReference type="Pfam" id="PF07731"/>
    </source>
</evidence>